<evidence type="ECO:0000313" key="9">
    <source>
        <dbReference type="Proteomes" id="UP000001508"/>
    </source>
</evidence>
<dbReference type="KEGG" id="dak:DaAHT2_2073"/>
<dbReference type="PIRSF" id="PIRSF006483">
    <property type="entry name" value="Membrane_protein_YitT"/>
    <property type="match status" value="1"/>
</dbReference>
<feature type="transmembrane region" description="Helical" evidence="6">
    <location>
        <begin position="187"/>
        <end position="208"/>
    </location>
</feature>
<evidence type="ECO:0000256" key="4">
    <source>
        <dbReference type="ARBA" id="ARBA00022989"/>
    </source>
</evidence>
<dbReference type="PANTHER" id="PTHR33545">
    <property type="entry name" value="UPF0750 MEMBRANE PROTEIN YITT-RELATED"/>
    <property type="match status" value="1"/>
</dbReference>
<evidence type="ECO:0000256" key="2">
    <source>
        <dbReference type="ARBA" id="ARBA00022475"/>
    </source>
</evidence>
<dbReference type="Gene3D" id="3.30.70.120">
    <property type="match status" value="1"/>
</dbReference>
<dbReference type="GO" id="GO:0005886">
    <property type="term" value="C:plasma membrane"/>
    <property type="evidence" value="ECO:0007669"/>
    <property type="project" value="UniProtKB-SubCell"/>
</dbReference>
<comment type="subcellular location">
    <subcellularLocation>
        <location evidence="1">Cell membrane</location>
        <topology evidence="1">Multi-pass membrane protein</topology>
    </subcellularLocation>
</comment>
<feature type="transmembrane region" description="Helical" evidence="6">
    <location>
        <begin position="158"/>
        <end position="181"/>
    </location>
</feature>
<dbReference type="STRING" id="589865.DaAHT2_2073"/>
<feature type="transmembrane region" description="Helical" evidence="6">
    <location>
        <begin position="63"/>
        <end position="85"/>
    </location>
</feature>
<proteinExistence type="predicted"/>
<dbReference type="InterPro" id="IPR019264">
    <property type="entry name" value="DUF2179"/>
</dbReference>
<evidence type="ECO:0000256" key="1">
    <source>
        <dbReference type="ARBA" id="ARBA00004651"/>
    </source>
</evidence>
<dbReference type="CDD" id="cd16380">
    <property type="entry name" value="YitT_C"/>
    <property type="match status" value="1"/>
</dbReference>
<sequence>MKFTMKIPYTPAFTMADLWQVLKNLLMLAAGGTICAVAVNGIIIPHEFAASSATGLTLIIKELVPALDVGVIYLLLNIPLFLAAMMAVGRRFFFYSLAGTVIFSLALAFVHVDLTVDNDILAAVFAGIIIGIGGGITLRSQGSAGGADILSVMLMKRFSIPLGSTVLALNLVVLSLTAVVFSLDAALYTLIQIYVAAKLIDLVVTGLSQRKAVMIISKHWPEINREILRDLRRGTTIIPARGGFSGNEENMLYAVVNFQEIGQLKNMIRTIDPDAFVVVTETMEVMNYRIGNQPHW</sequence>
<keyword evidence="2" id="KW-1003">Cell membrane</keyword>
<feature type="transmembrane region" description="Helical" evidence="6">
    <location>
        <begin position="92"/>
        <end position="114"/>
    </location>
</feature>
<evidence type="ECO:0000256" key="5">
    <source>
        <dbReference type="ARBA" id="ARBA00023136"/>
    </source>
</evidence>
<name>D6Z5K9_DESAT</name>
<dbReference type="RefSeq" id="WP_013164264.1">
    <property type="nucleotide sequence ID" value="NC_014216.1"/>
</dbReference>
<dbReference type="EMBL" id="CP001940">
    <property type="protein sequence ID" value="ADH86746.1"/>
    <property type="molecule type" value="Genomic_DNA"/>
</dbReference>
<keyword evidence="5 6" id="KW-0472">Membrane</keyword>
<evidence type="ECO:0000256" key="6">
    <source>
        <dbReference type="SAM" id="Phobius"/>
    </source>
</evidence>
<dbReference type="InterPro" id="IPR015867">
    <property type="entry name" value="N-reg_PII/ATP_PRibTrfase_C"/>
</dbReference>
<gene>
    <name evidence="8" type="ordered locus">DaAHT2_2073</name>
</gene>
<dbReference type="InParanoid" id="D6Z5K9"/>
<evidence type="ECO:0000313" key="8">
    <source>
        <dbReference type="EMBL" id="ADH86746.1"/>
    </source>
</evidence>
<dbReference type="eggNOG" id="COG1284">
    <property type="taxonomic scope" value="Bacteria"/>
</dbReference>
<evidence type="ECO:0000259" key="7">
    <source>
        <dbReference type="Pfam" id="PF10035"/>
    </source>
</evidence>
<feature type="transmembrane region" description="Helical" evidence="6">
    <location>
        <begin position="21"/>
        <end position="43"/>
    </location>
</feature>
<feature type="domain" description="DUF2179" evidence="7">
    <location>
        <begin position="233"/>
        <end position="286"/>
    </location>
</feature>
<dbReference type="Proteomes" id="UP000001508">
    <property type="component" value="Chromosome"/>
</dbReference>
<accession>D6Z5K9</accession>
<dbReference type="PANTHER" id="PTHR33545:SF5">
    <property type="entry name" value="UPF0750 MEMBRANE PROTEIN YITT"/>
    <property type="match status" value="1"/>
</dbReference>
<organism evidence="8 9">
    <name type="scientific">Desulfurivibrio alkaliphilus (strain DSM 19089 / UNIQEM U267 / AHT2)</name>
    <dbReference type="NCBI Taxonomy" id="589865"/>
    <lineage>
        <taxon>Bacteria</taxon>
        <taxon>Pseudomonadati</taxon>
        <taxon>Thermodesulfobacteriota</taxon>
        <taxon>Desulfobulbia</taxon>
        <taxon>Desulfobulbales</taxon>
        <taxon>Desulfobulbaceae</taxon>
        <taxon>Desulfurivibrio</taxon>
    </lineage>
</organism>
<protein>
    <recommendedName>
        <fullName evidence="7">DUF2179 domain-containing protein</fullName>
    </recommendedName>
</protein>
<dbReference type="AlphaFoldDB" id="D6Z5K9"/>
<keyword evidence="4 6" id="KW-1133">Transmembrane helix</keyword>
<dbReference type="Pfam" id="PF02588">
    <property type="entry name" value="YitT_membrane"/>
    <property type="match status" value="1"/>
</dbReference>
<dbReference type="InterPro" id="IPR003740">
    <property type="entry name" value="YitT"/>
</dbReference>
<dbReference type="Pfam" id="PF10035">
    <property type="entry name" value="DUF2179"/>
    <property type="match status" value="1"/>
</dbReference>
<keyword evidence="3 6" id="KW-0812">Transmembrane</keyword>
<keyword evidence="9" id="KW-1185">Reference proteome</keyword>
<reference evidence="9" key="1">
    <citation type="submission" date="2010-02" db="EMBL/GenBank/DDBJ databases">
        <title>Complete sequence of Desulfurivibrio alkaliphilus AHT2.</title>
        <authorList>
            <consortium name="US DOE Joint Genome Institute"/>
            <person name="Pitluck S."/>
            <person name="Chertkov O."/>
            <person name="Detter J.C."/>
            <person name="Han C."/>
            <person name="Tapia R."/>
            <person name="Larimer F."/>
            <person name="Land M."/>
            <person name="Hauser L."/>
            <person name="Kyrpides N."/>
            <person name="Mikhailova N."/>
            <person name="Sorokin D.Y."/>
            <person name="Muyzer G."/>
            <person name="Woyke T."/>
        </authorList>
    </citation>
    <scope>NUCLEOTIDE SEQUENCE [LARGE SCALE GENOMIC DNA]</scope>
    <source>
        <strain evidence="9">DSM 19089 / UNIQEM U267 / AHT2</strain>
    </source>
</reference>
<dbReference type="HOGENOM" id="CLU_063199_1_1_7"/>
<evidence type="ECO:0000256" key="3">
    <source>
        <dbReference type="ARBA" id="ARBA00022692"/>
    </source>
</evidence>
<dbReference type="InterPro" id="IPR051461">
    <property type="entry name" value="UPF0750_membrane"/>
</dbReference>
<feature type="transmembrane region" description="Helical" evidence="6">
    <location>
        <begin position="120"/>
        <end position="138"/>
    </location>
</feature>